<reference evidence="1 2" key="1">
    <citation type="journal article" date="2010" name="Cell">
        <title>The genome of Naegleria gruberi illuminates early eukaryotic versatility.</title>
        <authorList>
            <person name="Fritz-Laylin L.K."/>
            <person name="Prochnik S.E."/>
            <person name="Ginger M.L."/>
            <person name="Dacks J.B."/>
            <person name="Carpenter M.L."/>
            <person name="Field M.C."/>
            <person name="Kuo A."/>
            <person name="Paredez A."/>
            <person name="Chapman J."/>
            <person name="Pham J."/>
            <person name="Shu S."/>
            <person name="Neupane R."/>
            <person name="Cipriano M."/>
            <person name="Mancuso J."/>
            <person name="Tu H."/>
            <person name="Salamov A."/>
            <person name="Lindquist E."/>
            <person name="Shapiro H."/>
            <person name="Lucas S."/>
            <person name="Grigoriev I.V."/>
            <person name="Cande W.Z."/>
            <person name="Fulton C."/>
            <person name="Rokhsar D.S."/>
            <person name="Dawson S.C."/>
        </authorList>
    </citation>
    <scope>NUCLEOTIDE SEQUENCE [LARGE SCALE GENOMIC DNA]</scope>
    <source>
        <strain evidence="1 2">NEG-M</strain>
    </source>
</reference>
<dbReference type="AlphaFoldDB" id="D2VVR7"/>
<dbReference type="KEGG" id="ngr:NAEGRDRAFT_73117"/>
<dbReference type="InParanoid" id="D2VVR7"/>
<dbReference type="EMBL" id="GG738902">
    <property type="protein sequence ID" value="EFC39154.1"/>
    <property type="molecule type" value="Genomic_DNA"/>
</dbReference>
<dbReference type="VEuPathDB" id="AmoebaDB:NAEGRDRAFT_73117"/>
<organism evidence="2">
    <name type="scientific">Naegleria gruberi</name>
    <name type="common">Amoeba</name>
    <dbReference type="NCBI Taxonomy" id="5762"/>
    <lineage>
        <taxon>Eukaryota</taxon>
        <taxon>Discoba</taxon>
        <taxon>Heterolobosea</taxon>
        <taxon>Tetramitia</taxon>
        <taxon>Eutetramitia</taxon>
        <taxon>Vahlkampfiidae</taxon>
        <taxon>Naegleria</taxon>
    </lineage>
</organism>
<accession>D2VVR7</accession>
<dbReference type="OrthoDB" id="10294618at2759"/>
<dbReference type="OMA" id="DNIGEMG"/>
<name>D2VVR7_NAEGR</name>
<dbReference type="RefSeq" id="XP_002671898.1">
    <property type="nucleotide sequence ID" value="XM_002671852.1"/>
</dbReference>
<proteinExistence type="predicted"/>
<dbReference type="GeneID" id="8858436"/>
<sequence length="236" mass="27032">MAEAVRVKEPQNTLKHTVILSLYNTCMCYLMNRELGSPMQTSKTPNVNKKDVLDLDLVQLDKVTEEIYKTKSDDEAQQKISELFDGDLRKPSRNIDLFLTKNQDNIGEMGSRIDQILHMNPKQAFAKWNKLSELSLKKFGSTVNVDEKNPLNPQIAQQMFEMVSRHCDKERSLEEWIAGDDRINIVSFSTCTTSVVCAKQIQKCFNYDSVDVDFYQCISSDKDLMKCTKNIIGVDL</sequence>
<evidence type="ECO:0000313" key="1">
    <source>
        <dbReference type="EMBL" id="EFC39154.1"/>
    </source>
</evidence>
<evidence type="ECO:0000313" key="2">
    <source>
        <dbReference type="Proteomes" id="UP000006671"/>
    </source>
</evidence>
<protein>
    <submittedName>
        <fullName evidence="1">Predicted protein</fullName>
    </submittedName>
</protein>
<gene>
    <name evidence="1" type="ORF">NAEGRDRAFT_73117</name>
</gene>
<keyword evidence="2" id="KW-1185">Reference proteome</keyword>
<dbReference type="Proteomes" id="UP000006671">
    <property type="component" value="Unassembled WGS sequence"/>
</dbReference>